<protein>
    <submittedName>
        <fullName evidence="2">Uncharacterized protein</fullName>
    </submittedName>
</protein>
<reference evidence="2 3" key="1">
    <citation type="journal article" date="2019" name="Int. J. Syst. Evol. Microbiol.">
        <title>The Global Catalogue of Microorganisms (GCM) 10K type strain sequencing project: providing services to taxonomists for standard genome sequencing and annotation.</title>
        <authorList>
            <consortium name="The Broad Institute Genomics Platform"/>
            <consortium name="The Broad Institute Genome Sequencing Center for Infectious Disease"/>
            <person name="Wu L."/>
            <person name="Ma J."/>
        </authorList>
    </citation>
    <scope>NUCLEOTIDE SEQUENCE [LARGE SCALE GENOMIC DNA]</scope>
    <source>
        <strain evidence="2 3">JCM 15933</strain>
    </source>
</reference>
<dbReference type="Gene3D" id="2.120.10.80">
    <property type="entry name" value="Kelch-type beta propeller"/>
    <property type="match status" value="2"/>
</dbReference>
<evidence type="ECO:0000313" key="3">
    <source>
        <dbReference type="Proteomes" id="UP001501470"/>
    </source>
</evidence>
<dbReference type="InterPro" id="IPR015915">
    <property type="entry name" value="Kelch-typ_b-propeller"/>
</dbReference>
<comment type="caution">
    <text evidence="2">The sequence shown here is derived from an EMBL/GenBank/DDBJ whole genome shotgun (WGS) entry which is preliminary data.</text>
</comment>
<accession>A0ABN2APB2</accession>
<dbReference type="InterPro" id="IPR011043">
    <property type="entry name" value="Gal_Oxase/kelch_b-propeller"/>
</dbReference>
<gene>
    <name evidence="2" type="ORF">GCM10009827_045050</name>
</gene>
<keyword evidence="3" id="KW-1185">Reference proteome</keyword>
<dbReference type="SUPFAM" id="SSF50965">
    <property type="entry name" value="Galactose oxidase, central domain"/>
    <property type="match status" value="1"/>
</dbReference>
<evidence type="ECO:0000313" key="2">
    <source>
        <dbReference type="EMBL" id="GAA1523616.1"/>
    </source>
</evidence>
<evidence type="ECO:0000256" key="1">
    <source>
        <dbReference type="SAM" id="SignalP"/>
    </source>
</evidence>
<dbReference type="Proteomes" id="UP001501470">
    <property type="component" value="Unassembled WGS sequence"/>
</dbReference>
<dbReference type="EMBL" id="BAAAQD010000008">
    <property type="protein sequence ID" value="GAA1523616.1"/>
    <property type="molecule type" value="Genomic_DNA"/>
</dbReference>
<proteinExistence type="predicted"/>
<dbReference type="PROSITE" id="PS51257">
    <property type="entry name" value="PROKAR_LIPOPROTEIN"/>
    <property type="match status" value="1"/>
</dbReference>
<feature type="signal peptide" evidence="1">
    <location>
        <begin position="1"/>
        <end position="22"/>
    </location>
</feature>
<dbReference type="RefSeq" id="WP_344503967.1">
    <property type="nucleotide sequence ID" value="NZ_BAAAQD010000008.1"/>
</dbReference>
<name>A0ABN2APB2_9ACTN</name>
<feature type="chain" id="PRO_5045705007" evidence="1">
    <location>
        <begin position="23"/>
        <end position="366"/>
    </location>
</feature>
<keyword evidence="1" id="KW-0732">Signal</keyword>
<sequence length="366" mass="36980">MRKGVATLAVAVILAGCAPAGGQPPAADRAWTAVAQAPLAARNDALGVWDGRRFVVVGGSAEPPCPPTASCRPVTALTDGAAYDPANGTWRPIAAAPVPLGEGDQLVAAGGRVYALTSAVFLAYDGDRWTQLPPPPGTGLLLDAGGTPVVIAGTDEHGPTVDAAFDVATGAWRVLPDDPLGPSFDRTAVWTGDRLLLGAKDLVPDPGATKPSLLRLAALDAALTTWAAPTTTEILGGSVTTADGAVVWTGTGSADGGQVGNWGRAYAEGGILAFATGTGTWRPLPAAPRRAGPLPIDPALSTGSRVTVGGHLLDPATGEWLRLPDPPGGRRFAATVVAGPDMVLLWGGAVERDAGRNLGDGHLLRV</sequence>
<organism evidence="2 3">
    <name type="scientific">Dactylosporangium maewongense</name>
    <dbReference type="NCBI Taxonomy" id="634393"/>
    <lineage>
        <taxon>Bacteria</taxon>
        <taxon>Bacillati</taxon>
        <taxon>Actinomycetota</taxon>
        <taxon>Actinomycetes</taxon>
        <taxon>Micromonosporales</taxon>
        <taxon>Micromonosporaceae</taxon>
        <taxon>Dactylosporangium</taxon>
    </lineage>
</organism>